<dbReference type="EMBL" id="AAOH01000007">
    <property type="protein sequence ID" value="EAR27155.1"/>
    <property type="molecule type" value="Genomic_DNA"/>
</dbReference>
<keyword evidence="4" id="KW-1133">Transmembrane helix</keyword>
<evidence type="ECO:0000313" key="6">
    <source>
        <dbReference type="Proteomes" id="UP000006201"/>
    </source>
</evidence>
<dbReference type="RefSeq" id="WP_009839018.1">
    <property type="nucleotide sequence ID" value="NZ_AAOH01000007.1"/>
</dbReference>
<keyword evidence="2 3" id="KW-0175">Coiled coil</keyword>
<evidence type="ECO:0000313" key="5">
    <source>
        <dbReference type="EMBL" id="EAR27155.1"/>
    </source>
</evidence>
<keyword evidence="4" id="KW-0472">Membrane</keyword>
<evidence type="ECO:0000256" key="4">
    <source>
        <dbReference type="SAM" id="Phobius"/>
    </source>
</evidence>
<dbReference type="STRING" id="87626.PTD2_05775"/>
<dbReference type="InterPro" id="IPR050465">
    <property type="entry name" value="UPF0194_transport"/>
</dbReference>
<proteinExistence type="predicted"/>
<organism evidence="5 6">
    <name type="scientific">Pseudoalteromonas tunicata D2</name>
    <dbReference type="NCBI Taxonomy" id="87626"/>
    <lineage>
        <taxon>Bacteria</taxon>
        <taxon>Pseudomonadati</taxon>
        <taxon>Pseudomonadota</taxon>
        <taxon>Gammaproteobacteria</taxon>
        <taxon>Alteromonadales</taxon>
        <taxon>Pseudoalteromonadaceae</taxon>
        <taxon>Pseudoalteromonas</taxon>
    </lineage>
</organism>
<name>A4CDW3_9GAMM</name>
<dbReference type="AlphaFoldDB" id="A4CDW3"/>
<keyword evidence="4" id="KW-0812">Transmembrane</keyword>
<feature type="coiled-coil region" evidence="3">
    <location>
        <begin position="168"/>
        <end position="213"/>
    </location>
</feature>
<evidence type="ECO:0000256" key="2">
    <source>
        <dbReference type="ARBA" id="ARBA00023054"/>
    </source>
</evidence>
<comment type="subcellular location">
    <subcellularLocation>
        <location evidence="1">Cell envelope</location>
    </subcellularLocation>
</comment>
<gene>
    <name evidence="5" type="ORF">PTD2_05775</name>
</gene>
<accession>A4CDW3</accession>
<dbReference type="PANTHER" id="PTHR32347">
    <property type="entry name" value="EFFLUX SYSTEM COMPONENT YKNX-RELATED"/>
    <property type="match status" value="1"/>
</dbReference>
<feature type="transmembrane region" description="Helical" evidence="4">
    <location>
        <begin position="15"/>
        <end position="35"/>
    </location>
</feature>
<reference evidence="5 6" key="1">
    <citation type="submission" date="2006-02" db="EMBL/GenBank/DDBJ databases">
        <authorList>
            <person name="Moran M.A."/>
            <person name="Kjelleberg S."/>
            <person name="Egan S."/>
            <person name="Saunders N."/>
            <person name="Thomas T."/>
            <person name="Ferriera S."/>
            <person name="Johnson J."/>
            <person name="Kravitz S."/>
            <person name="Halpern A."/>
            <person name="Remington K."/>
            <person name="Beeson K."/>
            <person name="Tran B."/>
            <person name="Rogers Y.-H."/>
            <person name="Friedman R."/>
            <person name="Venter J.C."/>
        </authorList>
    </citation>
    <scope>NUCLEOTIDE SEQUENCE [LARGE SCALE GENOMIC DNA]</scope>
    <source>
        <strain evidence="5 6">D2</strain>
    </source>
</reference>
<evidence type="ECO:0000256" key="3">
    <source>
        <dbReference type="SAM" id="Coils"/>
    </source>
</evidence>
<sequence length="398" mass="43964">MDLKITPTKSISKKLLSISAIITAVIISISLYFSFTANQQKIARVVEQFSLNEIVATGTIIPLHQHWLSAKSVGQVEQVFVNAGDNVNIGDPVAKLANPQLESERATLQIEANILAAEFLGKQLDLENSDLNMQQQLSDLKSELRLNTMKLEAETSLAHKGIISQYDLARVTEKRQQLQFKVENEAQRYHSFIRNKEAQMQAQKAKKEGVSSKLQAKTEQVNNLLITAKMSGVVQSIDLTLGQTIQLGDEIAVIAKMSPLHAKISVAQNIIAQVFPDMPVDIFIGEHIVKAKVDAISPSVKNGAVEVNVVLPKILPKETKTFATIKAVLYPTKKQQKLWLEQGDQFPEGELQVSVIDTTGKITDKTIKLGQFSHGKREVVSGLTLNDQILFKQKNNGI</sequence>
<dbReference type="PANTHER" id="PTHR32347:SF23">
    <property type="entry name" value="BLL5650 PROTEIN"/>
    <property type="match status" value="1"/>
</dbReference>
<dbReference type="GO" id="GO:0030313">
    <property type="term" value="C:cell envelope"/>
    <property type="evidence" value="ECO:0007669"/>
    <property type="project" value="UniProtKB-SubCell"/>
</dbReference>
<dbReference type="Proteomes" id="UP000006201">
    <property type="component" value="Unassembled WGS sequence"/>
</dbReference>
<dbReference type="Gene3D" id="2.40.30.170">
    <property type="match status" value="1"/>
</dbReference>
<evidence type="ECO:0000256" key="1">
    <source>
        <dbReference type="ARBA" id="ARBA00004196"/>
    </source>
</evidence>
<keyword evidence="6" id="KW-1185">Reference proteome</keyword>
<dbReference type="eggNOG" id="COG0845">
    <property type="taxonomic scope" value="Bacteria"/>
</dbReference>
<dbReference type="Gene3D" id="2.40.50.100">
    <property type="match status" value="1"/>
</dbReference>
<protein>
    <submittedName>
        <fullName evidence="5">Efflux transporter, RND family, MFP subunit</fullName>
    </submittedName>
</protein>
<dbReference type="OrthoDB" id="9806939at2"/>
<comment type="caution">
    <text evidence="5">The sequence shown here is derived from an EMBL/GenBank/DDBJ whole genome shotgun (WGS) entry which is preliminary data.</text>
</comment>
<dbReference type="HOGENOM" id="CLU_692362_0_0_6"/>